<organism evidence="1">
    <name type="scientific">Klosneuvirus KNV1</name>
    <dbReference type="NCBI Taxonomy" id="1977640"/>
    <lineage>
        <taxon>Viruses</taxon>
        <taxon>Varidnaviria</taxon>
        <taxon>Bamfordvirae</taxon>
        <taxon>Nucleocytoviricota</taxon>
        <taxon>Megaviricetes</taxon>
        <taxon>Imitervirales</taxon>
        <taxon>Mimiviridae</taxon>
        <taxon>Klosneuvirinae</taxon>
        <taxon>Klosneuvirus</taxon>
    </lineage>
</organism>
<proteinExistence type="predicted"/>
<dbReference type="EMBL" id="KY684108">
    <property type="protein sequence ID" value="ARF11464.1"/>
    <property type="molecule type" value="Genomic_DNA"/>
</dbReference>
<accession>A0A1V0SIJ9</accession>
<sequence>MGKTKLTTIIINKKQYKEIWTQEFVDGIIYILERYDYQNDDIDSKITIRGYCDINYDTVERYGLGSTRWDGMPDTEIKDIKDNDELIQYINEFTELEYDITDIKKYISTVYFKRLESGGFERDVSYYDLVNFDTLDFYKGMAQCIQWLNLPIQLDNVLNTQDYSIVNIDE</sequence>
<protein>
    <submittedName>
        <fullName evidence="1">Uncharacterized protein</fullName>
    </submittedName>
</protein>
<evidence type="ECO:0000313" key="1">
    <source>
        <dbReference type="EMBL" id="ARF11464.1"/>
    </source>
</evidence>
<name>A0A1V0SIJ9_9VIRU</name>
<gene>
    <name evidence="1" type="ORF">Klosneuvirus_1_321</name>
</gene>
<reference evidence="1" key="1">
    <citation type="journal article" date="2017" name="Science">
        <title>Giant viruses with an expanded complement of translation system components.</title>
        <authorList>
            <person name="Schulz F."/>
            <person name="Yutin N."/>
            <person name="Ivanova N.N."/>
            <person name="Ortega D.R."/>
            <person name="Lee T.K."/>
            <person name="Vierheilig J."/>
            <person name="Daims H."/>
            <person name="Horn M."/>
            <person name="Wagner M."/>
            <person name="Jensen G.J."/>
            <person name="Kyrpides N.C."/>
            <person name="Koonin E.V."/>
            <person name="Woyke T."/>
        </authorList>
    </citation>
    <scope>NUCLEOTIDE SEQUENCE</scope>
    <source>
        <strain evidence="1">KNV1</strain>
    </source>
</reference>